<dbReference type="EMBL" id="FMWJ01000022">
    <property type="protein sequence ID" value="SCZ70952.1"/>
    <property type="molecule type" value="Genomic_DNA"/>
</dbReference>
<keyword evidence="3" id="KW-1266">Target cell cytoplasm</keyword>
<evidence type="ECO:0000256" key="3">
    <source>
        <dbReference type="ARBA" id="ARBA00022913"/>
    </source>
</evidence>
<dbReference type="Pfam" id="PF04829">
    <property type="entry name" value="PT-VENN"/>
    <property type="match status" value="1"/>
</dbReference>
<evidence type="ECO:0000313" key="6">
    <source>
        <dbReference type="EMBL" id="SCZ70952.1"/>
    </source>
</evidence>
<dbReference type="AlphaFoldDB" id="A0A1G5RA35"/>
<evidence type="ECO:0000256" key="1">
    <source>
        <dbReference type="ARBA" id="ARBA00004219"/>
    </source>
</evidence>
<organism evidence="6 7">
    <name type="scientific">Photorhabdus luminescens</name>
    <name type="common">Xenorhabdus luminescens</name>
    <dbReference type="NCBI Taxonomy" id="29488"/>
    <lineage>
        <taxon>Bacteria</taxon>
        <taxon>Pseudomonadati</taxon>
        <taxon>Pseudomonadota</taxon>
        <taxon>Gammaproteobacteria</taxon>
        <taxon>Enterobacterales</taxon>
        <taxon>Morganellaceae</taxon>
        <taxon>Photorhabdus</taxon>
    </lineage>
</organism>
<protein>
    <submittedName>
        <fullName evidence="6">Pre-toxin domain with VENN motif-containing protein</fullName>
    </submittedName>
</protein>
<evidence type="ECO:0000259" key="5">
    <source>
        <dbReference type="Pfam" id="PF04829"/>
    </source>
</evidence>
<dbReference type="Proteomes" id="UP000183223">
    <property type="component" value="Unassembled WGS sequence"/>
</dbReference>
<dbReference type="InterPro" id="IPR006914">
    <property type="entry name" value="VENN_dom"/>
</dbReference>
<proteinExistence type="predicted"/>
<dbReference type="RefSeq" id="WP_254773945.1">
    <property type="nucleotide sequence ID" value="NZ_CAWQXX010000020.1"/>
</dbReference>
<reference evidence="7" key="1">
    <citation type="submission" date="2016-10" db="EMBL/GenBank/DDBJ databases">
        <authorList>
            <person name="Varghese N."/>
            <person name="Submissions S."/>
        </authorList>
    </citation>
    <scope>NUCLEOTIDE SEQUENCE [LARGE SCALE GENOMIC DNA]</scope>
    <source>
        <strain evidence="7">ATCC 29999</strain>
    </source>
</reference>
<keyword evidence="7" id="KW-1185">Reference proteome</keyword>
<evidence type="ECO:0000313" key="7">
    <source>
        <dbReference type="Proteomes" id="UP000183223"/>
    </source>
</evidence>
<feature type="domain" description="VENN motif-containing" evidence="5">
    <location>
        <begin position="61"/>
        <end position="112"/>
    </location>
</feature>
<comment type="subcellular location">
    <subcellularLocation>
        <location evidence="1">Target cell</location>
        <location evidence="1">Target cell cytoplasm</location>
    </subcellularLocation>
</comment>
<accession>A0A1G5RA35</accession>
<evidence type="ECO:0000256" key="2">
    <source>
        <dbReference type="ARBA" id="ARBA00022656"/>
    </source>
</evidence>
<evidence type="ECO:0000256" key="4">
    <source>
        <dbReference type="ARBA" id="ARBA00023026"/>
    </source>
</evidence>
<sequence length="518" mass="54966">TTDPKTHQVDVVSNTLAHAILGAVAAEVSGNNALAGAAGAAGGELAARELMKHIHGENVKVSDLSEEEKQTISTLSTLAAGLAGGIAGDSTGSAVTGAQAGKNAVENNFLGDISRGELEKNREALREGKYTEKQVRELLALEARDQINDDLLNQYRKDPSSLTQEQQHLFQQELQQYAYENTQLYGAETAKQLVTQLLKEGDSPLIPGKGFPYAGSTEEKNAWADRERQKAYEKNGVIGALNWTRTPTGEEKLFKKADGLANTYGYHKDNASIGDSAIQVLPGGVGNAIRTSTGMAGAYDIGKGVRQVEDGNGWEGAGNIVQGALMATGSTWVSKNVKPRLVNASGEVNGPLLQQEIASGKFSPKGLVEAIDPTDEAIKAKAGQALLDVIKGYKSSTQAGKHATMVAAYDPVTGKVAIGGSSGKVTAEMLDPKTVEFVEKRLGVKIGESTTFCNNLAGSCAEIFSADQLIRQGVEPSAIKFTDALRPREVWKRKGLVNDKVIMDPCPNCKIVFPKGEK</sequence>
<keyword evidence="2" id="KW-0800">Toxin</keyword>
<keyword evidence="4" id="KW-0843">Virulence</keyword>
<dbReference type="GO" id="GO:0090729">
    <property type="term" value="F:toxin activity"/>
    <property type="evidence" value="ECO:0007669"/>
    <property type="project" value="UniProtKB-KW"/>
</dbReference>
<name>A0A1G5RA35_PHOLU</name>
<gene>
    <name evidence="6" type="ORF">SAMN02982990_03615</name>
</gene>
<feature type="non-terminal residue" evidence="6">
    <location>
        <position position="1"/>
    </location>
</feature>